<proteinExistence type="predicted"/>
<dbReference type="AlphaFoldDB" id="A0A512MGC9"/>
<sequence length="203" mass="22968">MTPGPNKVLKTTRSGSLVKIESLNSGSTAGARFWTDGKRVAPLMPDDSWLRRHPQSGELFWTDECEEVATEVPWGDSNEFPGVPFANEPSLQDLQQLLASGEASTEEKERYVRMRLWWATNDPVRHGEADILKDRENLQKLLRLLDESNANQRLTAAEICRELGDFDHAAQLLEFAFPRPYQPAAQLIKTLAQQKDAEVHELK</sequence>
<dbReference type="Proteomes" id="UP000321577">
    <property type="component" value="Unassembled WGS sequence"/>
</dbReference>
<dbReference type="RefSeq" id="WP_146854976.1">
    <property type="nucleotide sequence ID" value="NZ_BKAG01000058.1"/>
</dbReference>
<evidence type="ECO:0000313" key="2">
    <source>
        <dbReference type="Proteomes" id="UP000321577"/>
    </source>
</evidence>
<name>A0A512MGC9_9BACT</name>
<gene>
    <name evidence="1" type="ORF">BGE01nite_50690</name>
</gene>
<keyword evidence="2" id="KW-1185">Reference proteome</keyword>
<evidence type="ECO:0000313" key="1">
    <source>
        <dbReference type="EMBL" id="GEP45778.1"/>
    </source>
</evidence>
<dbReference type="OrthoDB" id="1100984at2"/>
<protein>
    <submittedName>
        <fullName evidence="1">Uncharacterized protein</fullName>
    </submittedName>
</protein>
<comment type="caution">
    <text evidence="1">The sequence shown here is derived from an EMBL/GenBank/DDBJ whole genome shotgun (WGS) entry which is preliminary data.</text>
</comment>
<organism evidence="1 2">
    <name type="scientific">Brevifollis gellanilyticus</name>
    <dbReference type="NCBI Taxonomy" id="748831"/>
    <lineage>
        <taxon>Bacteria</taxon>
        <taxon>Pseudomonadati</taxon>
        <taxon>Verrucomicrobiota</taxon>
        <taxon>Verrucomicrobiia</taxon>
        <taxon>Verrucomicrobiales</taxon>
        <taxon>Verrucomicrobiaceae</taxon>
    </lineage>
</organism>
<accession>A0A512MGC9</accession>
<dbReference type="EMBL" id="BKAG01000058">
    <property type="protein sequence ID" value="GEP45778.1"/>
    <property type="molecule type" value="Genomic_DNA"/>
</dbReference>
<reference evidence="1 2" key="1">
    <citation type="submission" date="2019-07" db="EMBL/GenBank/DDBJ databases">
        <title>Whole genome shotgun sequence of Brevifollis gellanilyticus NBRC 108608.</title>
        <authorList>
            <person name="Hosoyama A."/>
            <person name="Uohara A."/>
            <person name="Ohji S."/>
            <person name="Ichikawa N."/>
        </authorList>
    </citation>
    <scope>NUCLEOTIDE SEQUENCE [LARGE SCALE GENOMIC DNA]</scope>
    <source>
        <strain evidence="1 2">NBRC 108608</strain>
    </source>
</reference>